<dbReference type="AlphaFoldDB" id="A0AA35VLX9"/>
<evidence type="ECO:0000313" key="2">
    <source>
        <dbReference type="Proteomes" id="UP001160390"/>
    </source>
</evidence>
<gene>
    <name evidence="1" type="ORF">CCHLO57077_00006460</name>
</gene>
<name>A0AA35VLX9_9HYPO</name>
<accession>A0AA35VLX9</accession>
<evidence type="ECO:0000313" key="1">
    <source>
        <dbReference type="EMBL" id="CAI6101249.1"/>
    </source>
</evidence>
<proteinExistence type="predicted"/>
<keyword evidence="2" id="KW-1185">Reference proteome</keyword>
<protein>
    <submittedName>
        <fullName evidence="1">Uncharacterized protein</fullName>
    </submittedName>
</protein>
<dbReference type="Proteomes" id="UP001160390">
    <property type="component" value="Unassembled WGS sequence"/>
</dbReference>
<reference evidence="1" key="1">
    <citation type="submission" date="2023-01" db="EMBL/GenBank/DDBJ databases">
        <authorList>
            <person name="Piombo E."/>
        </authorList>
    </citation>
    <scope>NUCLEOTIDE SEQUENCE</scope>
</reference>
<sequence>MASKIHARLKVWFSWKKEVAQIIANFEQCLAVTQKKQLQYETCHEGQQATYPTNVDEHAVPTCTSLVMSKL</sequence>
<comment type="caution">
    <text evidence="1">The sequence shown here is derived from an EMBL/GenBank/DDBJ whole genome shotgun (WGS) entry which is preliminary data.</text>
</comment>
<organism evidence="1 2">
    <name type="scientific">Clonostachys chloroleuca</name>
    <dbReference type="NCBI Taxonomy" id="1926264"/>
    <lineage>
        <taxon>Eukaryota</taxon>
        <taxon>Fungi</taxon>
        <taxon>Dikarya</taxon>
        <taxon>Ascomycota</taxon>
        <taxon>Pezizomycotina</taxon>
        <taxon>Sordariomycetes</taxon>
        <taxon>Hypocreomycetidae</taxon>
        <taxon>Hypocreales</taxon>
        <taxon>Bionectriaceae</taxon>
        <taxon>Clonostachys</taxon>
    </lineage>
</organism>
<dbReference type="EMBL" id="CABFNP030001360">
    <property type="protein sequence ID" value="CAI6101249.1"/>
    <property type="molecule type" value="Genomic_DNA"/>
</dbReference>